<sequence>MSFTLLVVASIVILPFLTYYTTSTLFIRRSNSKLTGKEPPTIPYFVPGLFSAAAFAQLGARRYFAELIKDYGAFAPFRVRAGLRSYVVLRDPTHMRRVLEAKDHLTTRAARVEMSDKLFGSPDADSHSHKSEARNHEEAKESLPNDGCFHISDAALTSSIDIYISILSANMHDKMFQYDTWTRIEDLWSFFQLVIVRCTIQTLFGSVLLKQYPRMVRDYIDFNAATEGFVSGMPRVMVSSAAKPRDRLLEGMKNWVPMGRGESDTDETEQGRESATVYPTWDEKTGLLVVREHINQCHSISKRKYYMLKGTAAEVLGITHATSTELLSSTFWTTIETLRKSHLTRNMTATIAQHFSPIIHKYDVLGLVQDPGVRSLQTEVRRLRTAACVMRTNETDGFPLDKQWSLPKGATVAMFSHDIALNTDVWKKAQPRALERPLEEFWAERFTLPEQSRNKRPAGVEETNESDAGEFGDLIMTLTACDQFPGSRFISAMQTATLAVIFAEFEIQLSDAEEVDAVLPPLRAFAYGTVKPLDKIAVRVRKRRT</sequence>
<dbReference type="AlphaFoldDB" id="A0A6A5RMI8"/>
<dbReference type="RefSeq" id="XP_033447838.1">
    <property type="nucleotide sequence ID" value="XM_033596196.1"/>
</dbReference>
<reference evidence="6" key="1">
    <citation type="journal article" date="2020" name="Stud. Mycol.">
        <title>101 Dothideomycetes genomes: a test case for predicting lifestyles and emergence of pathogens.</title>
        <authorList>
            <person name="Haridas S."/>
            <person name="Albert R."/>
            <person name="Binder M."/>
            <person name="Bloem J."/>
            <person name="Labutti K."/>
            <person name="Salamov A."/>
            <person name="Andreopoulos B."/>
            <person name="Baker S."/>
            <person name="Barry K."/>
            <person name="Bills G."/>
            <person name="Bluhm B."/>
            <person name="Cannon C."/>
            <person name="Castanera R."/>
            <person name="Culley D."/>
            <person name="Daum C."/>
            <person name="Ezra D."/>
            <person name="Gonzalez J."/>
            <person name="Henrissat B."/>
            <person name="Kuo A."/>
            <person name="Liang C."/>
            <person name="Lipzen A."/>
            <person name="Lutzoni F."/>
            <person name="Magnuson J."/>
            <person name="Mondo S."/>
            <person name="Nolan M."/>
            <person name="Ohm R."/>
            <person name="Pangilinan J."/>
            <person name="Park H.-J."/>
            <person name="Ramirez L."/>
            <person name="Alfaro M."/>
            <person name="Sun H."/>
            <person name="Tritt A."/>
            <person name="Yoshinaga Y."/>
            <person name="Zwiers L.-H."/>
            <person name="Turgeon B."/>
            <person name="Goodwin S."/>
            <person name="Spatafora J."/>
            <person name="Crous P."/>
            <person name="Grigoriev I."/>
        </authorList>
    </citation>
    <scope>NUCLEOTIDE SEQUENCE</scope>
    <source>
        <strain evidence="6">CBS 183.55</strain>
    </source>
</reference>
<evidence type="ECO:0000256" key="5">
    <source>
        <dbReference type="SAM" id="MobiDB-lite"/>
    </source>
</evidence>
<evidence type="ECO:0000256" key="1">
    <source>
        <dbReference type="ARBA" id="ARBA00010617"/>
    </source>
</evidence>
<accession>A0A6A5RMI8</accession>
<dbReference type="GO" id="GO:0020037">
    <property type="term" value="F:heme binding"/>
    <property type="evidence" value="ECO:0007669"/>
    <property type="project" value="InterPro"/>
</dbReference>
<evidence type="ECO:0000256" key="2">
    <source>
        <dbReference type="ARBA" id="ARBA00022617"/>
    </source>
</evidence>
<keyword evidence="7" id="KW-1185">Reference proteome</keyword>
<evidence type="ECO:0000256" key="4">
    <source>
        <dbReference type="ARBA" id="ARBA00023004"/>
    </source>
</evidence>
<dbReference type="OrthoDB" id="3366823at2759"/>
<name>A0A6A5RMI8_9PLEO</name>
<dbReference type="SUPFAM" id="SSF48264">
    <property type="entry name" value="Cytochrome P450"/>
    <property type="match status" value="1"/>
</dbReference>
<dbReference type="Proteomes" id="UP000800082">
    <property type="component" value="Unassembled WGS sequence"/>
</dbReference>
<feature type="region of interest" description="Disordered" evidence="5">
    <location>
        <begin position="118"/>
        <end position="144"/>
    </location>
</feature>
<evidence type="ECO:0000256" key="3">
    <source>
        <dbReference type="ARBA" id="ARBA00022723"/>
    </source>
</evidence>
<dbReference type="GeneID" id="54353863"/>
<organism evidence="6 7">
    <name type="scientific">Didymella exigua CBS 183.55</name>
    <dbReference type="NCBI Taxonomy" id="1150837"/>
    <lineage>
        <taxon>Eukaryota</taxon>
        <taxon>Fungi</taxon>
        <taxon>Dikarya</taxon>
        <taxon>Ascomycota</taxon>
        <taxon>Pezizomycotina</taxon>
        <taxon>Dothideomycetes</taxon>
        <taxon>Pleosporomycetidae</taxon>
        <taxon>Pleosporales</taxon>
        <taxon>Pleosporineae</taxon>
        <taxon>Didymellaceae</taxon>
        <taxon>Didymella</taxon>
    </lineage>
</organism>
<dbReference type="EMBL" id="ML978971">
    <property type="protein sequence ID" value="KAF1927586.1"/>
    <property type="molecule type" value="Genomic_DNA"/>
</dbReference>
<protein>
    <recommendedName>
        <fullName evidence="8">Cytochrome P450</fullName>
    </recommendedName>
</protein>
<evidence type="ECO:0008006" key="8">
    <source>
        <dbReference type="Google" id="ProtNLM"/>
    </source>
</evidence>
<dbReference type="InterPro" id="IPR036396">
    <property type="entry name" value="Cyt_P450_sf"/>
</dbReference>
<feature type="compositionally biased region" description="Basic and acidic residues" evidence="5">
    <location>
        <begin position="124"/>
        <end position="143"/>
    </location>
</feature>
<dbReference type="Gene3D" id="1.10.630.10">
    <property type="entry name" value="Cytochrome P450"/>
    <property type="match status" value="1"/>
</dbReference>
<dbReference type="InterPro" id="IPR050529">
    <property type="entry name" value="CYP450_sterol_14alpha_dmase"/>
</dbReference>
<evidence type="ECO:0000313" key="7">
    <source>
        <dbReference type="Proteomes" id="UP000800082"/>
    </source>
</evidence>
<proteinExistence type="inferred from homology"/>
<dbReference type="PANTHER" id="PTHR24304:SF2">
    <property type="entry name" value="24-HYDROXYCHOLESTEROL 7-ALPHA-HYDROXYLASE"/>
    <property type="match status" value="1"/>
</dbReference>
<keyword evidence="4" id="KW-0408">Iron</keyword>
<dbReference type="PANTHER" id="PTHR24304">
    <property type="entry name" value="CYTOCHROME P450 FAMILY 7"/>
    <property type="match status" value="1"/>
</dbReference>
<keyword evidence="3" id="KW-0479">Metal-binding</keyword>
<keyword evidence="2" id="KW-0349">Heme</keyword>
<gene>
    <name evidence="6" type="ORF">M421DRAFT_64809</name>
</gene>
<dbReference type="GO" id="GO:0005506">
    <property type="term" value="F:iron ion binding"/>
    <property type="evidence" value="ECO:0007669"/>
    <property type="project" value="InterPro"/>
</dbReference>
<comment type="similarity">
    <text evidence="1">Belongs to the cytochrome P450 family.</text>
</comment>
<evidence type="ECO:0000313" key="6">
    <source>
        <dbReference type="EMBL" id="KAF1927586.1"/>
    </source>
</evidence>
<dbReference type="GO" id="GO:0016705">
    <property type="term" value="F:oxidoreductase activity, acting on paired donors, with incorporation or reduction of molecular oxygen"/>
    <property type="evidence" value="ECO:0007669"/>
    <property type="project" value="InterPro"/>
</dbReference>
<dbReference type="GO" id="GO:0008395">
    <property type="term" value="F:steroid hydroxylase activity"/>
    <property type="evidence" value="ECO:0007669"/>
    <property type="project" value="TreeGrafter"/>
</dbReference>